<dbReference type="GO" id="GO:0008270">
    <property type="term" value="F:zinc ion binding"/>
    <property type="evidence" value="ECO:0007669"/>
    <property type="project" value="InterPro"/>
</dbReference>
<dbReference type="GO" id="GO:0000981">
    <property type="term" value="F:DNA-binding transcription factor activity, RNA polymerase II-specific"/>
    <property type="evidence" value="ECO:0007669"/>
    <property type="project" value="InterPro"/>
</dbReference>
<keyword evidence="8" id="KW-1185">Reference proteome</keyword>
<gene>
    <name evidence="7" type="ORF">M406DRAFT_47488</name>
</gene>
<dbReference type="SMART" id="SM00066">
    <property type="entry name" value="GAL4"/>
    <property type="match status" value="1"/>
</dbReference>
<dbReference type="EMBL" id="MU032352">
    <property type="protein sequence ID" value="KAF3760709.1"/>
    <property type="molecule type" value="Genomic_DNA"/>
</dbReference>
<dbReference type="OrthoDB" id="4216928at2759"/>
<keyword evidence="1" id="KW-0479">Metal-binding</keyword>
<keyword evidence="2" id="KW-0862">Zinc</keyword>
<dbReference type="InterPro" id="IPR001138">
    <property type="entry name" value="Zn2Cys6_DnaBD"/>
</dbReference>
<name>A0A9P4XTH0_CRYP1</name>
<dbReference type="PANTHER" id="PTHR47660">
    <property type="entry name" value="TRANSCRIPTION FACTOR WITH C2H2 AND ZN(2)-CYS(6) DNA BINDING DOMAIN (EUROFUNG)-RELATED-RELATED"/>
    <property type="match status" value="1"/>
</dbReference>
<evidence type="ECO:0000313" key="7">
    <source>
        <dbReference type="EMBL" id="KAF3760709.1"/>
    </source>
</evidence>
<dbReference type="Pfam" id="PF00172">
    <property type="entry name" value="Zn_clus"/>
    <property type="match status" value="1"/>
</dbReference>
<dbReference type="PROSITE" id="PS50048">
    <property type="entry name" value="ZN2_CY6_FUNGAL_2"/>
    <property type="match status" value="1"/>
</dbReference>
<dbReference type="InterPro" id="IPR036864">
    <property type="entry name" value="Zn2-C6_fun-type_DNA-bd_sf"/>
</dbReference>
<evidence type="ECO:0000256" key="4">
    <source>
        <dbReference type="ARBA" id="ARBA00023163"/>
    </source>
</evidence>
<comment type="caution">
    <text evidence="7">The sequence shown here is derived from an EMBL/GenBank/DDBJ whole genome shotgun (WGS) entry which is preliminary data.</text>
</comment>
<evidence type="ECO:0000259" key="6">
    <source>
        <dbReference type="PROSITE" id="PS50048"/>
    </source>
</evidence>
<evidence type="ECO:0000313" key="8">
    <source>
        <dbReference type="Proteomes" id="UP000803844"/>
    </source>
</evidence>
<dbReference type="RefSeq" id="XP_040771688.1">
    <property type="nucleotide sequence ID" value="XM_040924336.1"/>
</dbReference>
<organism evidence="7 8">
    <name type="scientific">Cryphonectria parasitica (strain ATCC 38755 / EP155)</name>
    <dbReference type="NCBI Taxonomy" id="660469"/>
    <lineage>
        <taxon>Eukaryota</taxon>
        <taxon>Fungi</taxon>
        <taxon>Dikarya</taxon>
        <taxon>Ascomycota</taxon>
        <taxon>Pezizomycotina</taxon>
        <taxon>Sordariomycetes</taxon>
        <taxon>Sordariomycetidae</taxon>
        <taxon>Diaporthales</taxon>
        <taxon>Cryphonectriaceae</taxon>
        <taxon>Cryphonectria-Endothia species complex</taxon>
        <taxon>Cryphonectria</taxon>
    </lineage>
</organism>
<keyword evidence="5" id="KW-0539">Nucleus</keyword>
<dbReference type="AlphaFoldDB" id="A0A9P4XTH0"/>
<dbReference type="PANTHER" id="PTHR47660:SF3">
    <property type="entry name" value="FINGER DOMAIN PROTEIN, PUTATIVE (AFU_ORTHOLOGUE AFUA_4G03310)-RELATED"/>
    <property type="match status" value="1"/>
</dbReference>
<dbReference type="SUPFAM" id="SSF57701">
    <property type="entry name" value="Zn2/Cys6 DNA-binding domain"/>
    <property type="match status" value="1"/>
</dbReference>
<evidence type="ECO:0000256" key="2">
    <source>
        <dbReference type="ARBA" id="ARBA00022833"/>
    </source>
</evidence>
<keyword evidence="3" id="KW-0805">Transcription regulation</keyword>
<evidence type="ECO:0000256" key="5">
    <source>
        <dbReference type="ARBA" id="ARBA00023242"/>
    </source>
</evidence>
<dbReference type="GeneID" id="63841465"/>
<keyword evidence="4" id="KW-0804">Transcription</keyword>
<dbReference type="Proteomes" id="UP000803844">
    <property type="component" value="Unassembled WGS sequence"/>
</dbReference>
<evidence type="ECO:0000256" key="1">
    <source>
        <dbReference type="ARBA" id="ARBA00022723"/>
    </source>
</evidence>
<sequence length="432" mass="48206">MSPPLSHLERGDPPPRRKSCSDCVKAKRRCSQTFPTCLRCAQRKLLCRYPSQARITLVLDASWPGDEHFDTDLTVDSFGTIQDPALSSVPSWTDSTTALFENESGEAGLISTTTDMYKPVYPTRGVSPRSSLQVAPPRHFNLEAINQEVQNRLLYAMDQIKSAPKTMLAELQTPWCHPALYRDEVPQVMQGAIAACALYTSKNAINGPVIMRCIDTKVNGLLNSETPRDLLHALARTHAMMLYQITRFFDGDIVARCSADAMFTELQSSALALASYTHWDAHATTGPPGSCETVHLGGDGGVDASSLLSLQALRQFWRDWVLHESARRTHLIACFFMKVWKLLTGRQVAECGEDVRANLVGRNWTLSAHLWHARDPYEFAIAWRDKKHYVVKRRSILSTMADAKGDDVESFGKMLLTVGTYLPCLRSGFNRA</sequence>
<reference evidence="7" key="1">
    <citation type="journal article" date="2020" name="Phytopathology">
        <title>Genome sequence of the chestnut blight fungus Cryphonectria parasitica EP155: A fundamental resource for an archetypical invasive plant pathogen.</title>
        <authorList>
            <person name="Crouch J.A."/>
            <person name="Dawe A."/>
            <person name="Aerts A."/>
            <person name="Barry K."/>
            <person name="Churchill A.C.L."/>
            <person name="Grimwood J."/>
            <person name="Hillman B."/>
            <person name="Milgroom M.G."/>
            <person name="Pangilinan J."/>
            <person name="Smith M."/>
            <person name="Salamov A."/>
            <person name="Schmutz J."/>
            <person name="Yadav J."/>
            <person name="Grigoriev I.V."/>
            <person name="Nuss D."/>
        </authorList>
    </citation>
    <scope>NUCLEOTIDE SEQUENCE</scope>
    <source>
        <strain evidence="7">EP155</strain>
    </source>
</reference>
<dbReference type="CDD" id="cd00067">
    <property type="entry name" value="GAL4"/>
    <property type="match status" value="1"/>
</dbReference>
<evidence type="ECO:0000256" key="3">
    <source>
        <dbReference type="ARBA" id="ARBA00023015"/>
    </source>
</evidence>
<feature type="domain" description="Zn(2)-C6 fungal-type" evidence="6">
    <location>
        <begin position="19"/>
        <end position="49"/>
    </location>
</feature>
<protein>
    <recommendedName>
        <fullName evidence="6">Zn(2)-C6 fungal-type domain-containing protein</fullName>
    </recommendedName>
</protein>
<proteinExistence type="predicted"/>
<accession>A0A9P4XTH0</accession>